<dbReference type="EMBL" id="CM047737">
    <property type="protein sequence ID" value="KAJ0048198.1"/>
    <property type="molecule type" value="Genomic_DNA"/>
</dbReference>
<reference evidence="2" key="1">
    <citation type="journal article" date="2023" name="G3 (Bethesda)">
        <title>Genome assembly and association tests identify interacting loci associated with vigor, precocity, and sex in interspecific pistachio rootstocks.</title>
        <authorList>
            <person name="Palmer W."/>
            <person name="Jacygrad E."/>
            <person name="Sagayaradj S."/>
            <person name="Cavanaugh K."/>
            <person name="Han R."/>
            <person name="Bertier L."/>
            <person name="Beede B."/>
            <person name="Kafkas S."/>
            <person name="Golino D."/>
            <person name="Preece J."/>
            <person name="Michelmore R."/>
        </authorList>
    </citation>
    <scope>NUCLEOTIDE SEQUENCE [LARGE SCALE GENOMIC DNA]</scope>
</reference>
<sequence length="124" mass="12884">MSSSKLFIGGLSYNTDHQSLREACSKYGYVAEARVILDRETGRSRGFGFVTYTSEEEASSAMQALDGQHLHGHRVRVNYAADRARAGVNGGGGGYGGNNAGYGGGDNSGSGGNYPSSFGDGNTC</sequence>
<protein>
    <submittedName>
        <fullName evidence="1">Uncharacterized protein</fullName>
    </submittedName>
</protein>
<evidence type="ECO:0000313" key="2">
    <source>
        <dbReference type="Proteomes" id="UP001163603"/>
    </source>
</evidence>
<dbReference type="Proteomes" id="UP001163603">
    <property type="component" value="Chromosome 2"/>
</dbReference>
<comment type="caution">
    <text evidence="1">The sequence shown here is derived from an EMBL/GenBank/DDBJ whole genome shotgun (WGS) entry which is preliminary data.</text>
</comment>
<proteinExistence type="predicted"/>
<accession>A0ACC0ZCD5</accession>
<gene>
    <name evidence="1" type="ORF">Pint_16787</name>
</gene>
<evidence type="ECO:0000313" key="1">
    <source>
        <dbReference type="EMBL" id="KAJ0048198.1"/>
    </source>
</evidence>
<name>A0ACC0ZCD5_9ROSI</name>
<keyword evidence="2" id="KW-1185">Reference proteome</keyword>
<organism evidence="1 2">
    <name type="scientific">Pistacia integerrima</name>
    <dbReference type="NCBI Taxonomy" id="434235"/>
    <lineage>
        <taxon>Eukaryota</taxon>
        <taxon>Viridiplantae</taxon>
        <taxon>Streptophyta</taxon>
        <taxon>Embryophyta</taxon>
        <taxon>Tracheophyta</taxon>
        <taxon>Spermatophyta</taxon>
        <taxon>Magnoliopsida</taxon>
        <taxon>eudicotyledons</taxon>
        <taxon>Gunneridae</taxon>
        <taxon>Pentapetalae</taxon>
        <taxon>rosids</taxon>
        <taxon>malvids</taxon>
        <taxon>Sapindales</taxon>
        <taxon>Anacardiaceae</taxon>
        <taxon>Pistacia</taxon>
    </lineage>
</organism>